<evidence type="ECO:0000256" key="1">
    <source>
        <dbReference type="ARBA" id="ARBA00001946"/>
    </source>
</evidence>
<comment type="cofactor">
    <cofactor evidence="1">
        <name>Mg(2+)</name>
        <dbReference type="ChEBI" id="CHEBI:18420"/>
    </cofactor>
</comment>
<dbReference type="Pfam" id="PF04029">
    <property type="entry name" value="2-ph_phosp"/>
    <property type="match status" value="1"/>
</dbReference>
<name>T0YM81_9ZZZZ</name>
<comment type="caution">
    <text evidence="7">The sequence shown here is derived from an EMBL/GenBank/DDBJ whole genome shotgun (WGS) entry which is preliminary data.</text>
</comment>
<evidence type="ECO:0000256" key="2">
    <source>
        <dbReference type="ARBA" id="ARBA00009997"/>
    </source>
</evidence>
<dbReference type="Gene3D" id="3.90.1560.10">
    <property type="entry name" value="ComB-like"/>
    <property type="match status" value="1"/>
</dbReference>
<evidence type="ECO:0000256" key="6">
    <source>
        <dbReference type="ARBA" id="ARBA00033711"/>
    </source>
</evidence>
<protein>
    <recommendedName>
        <fullName evidence="3">2-phosphosulfolactate phosphatase</fullName>
        <ecNumber evidence="3">3.1.3.71</ecNumber>
    </recommendedName>
</protein>
<dbReference type="GO" id="GO:0000287">
    <property type="term" value="F:magnesium ion binding"/>
    <property type="evidence" value="ECO:0007669"/>
    <property type="project" value="InterPro"/>
</dbReference>
<evidence type="ECO:0000256" key="3">
    <source>
        <dbReference type="ARBA" id="ARBA00012953"/>
    </source>
</evidence>
<dbReference type="SUPFAM" id="SSF142823">
    <property type="entry name" value="ComB-like"/>
    <property type="match status" value="1"/>
</dbReference>
<evidence type="ECO:0000256" key="4">
    <source>
        <dbReference type="ARBA" id="ARBA00022801"/>
    </source>
</evidence>
<dbReference type="EC" id="3.1.3.71" evidence="3"/>
<comment type="similarity">
    <text evidence="2">Belongs to the ComB family.</text>
</comment>
<accession>T0YM81</accession>
<organism evidence="7">
    <name type="scientific">mine drainage metagenome</name>
    <dbReference type="NCBI Taxonomy" id="410659"/>
    <lineage>
        <taxon>unclassified sequences</taxon>
        <taxon>metagenomes</taxon>
        <taxon>ecological metagenomes</taxon>
    </lineage>
</organism>
<keyword evidence="4" id="KW-0378">Hydrolase</keyword>
<dbReference type="GO" id="GO:0050545">
    <property type="term" value="F:sulfopyruvate decarboxylase activity"/>
    <property type="evidence" value="ECO:0007669"/>
    <property type="project" value="TreeGrafter"/>
</dbReference>
<proteinExistence type="inferred from homology"/>
<reference evidence="7" key="2">
    <citation type="journal article" date="2014" name="ISME J.">
        <title>Microbial stratification in low pH oxic and suboxic macroscopic growths along an acid mine drainage.</title>
        <authorList>
            <person name="Mendez-Garcia C."/>
            <person name="Mesa V."/>
            <person name="Sprenger R.R."/>
            <person name="Richter M."/>
            <person name="Diez M.S."/>
            <person name="Solano J."/>
            <person name="Bargiela R."/>
            <person name="Golyshina O.V."/>
            <person name="Manteca A."/>
            <person name="Ramos J.L."/>
            <person name="Gallego J.R."/>
            <person name="Llorente I."/>
            <person name="Martins Dos Santos V.A."/>
            <person name="Jensen O.N."/>
            <person name="Pelaez A.I."/>
            <person name="Sanchez J."/>
            <person name="Ferrer M."/>
        </authorList>
    </citation>
    <scope>NUCLEOTIDE SEQUENCE</scope>
</reference>
<dbReference type="EMBL" id="AUZY01010966">
    <property type="protein sequence ID" value="EQD36531.1"/>
    <property type="molecule type" value="Genomic_DNA"/>
</dbReference>
<evidence type="ECO:0000256" key="5">
    <source>
        <dbReference type="ARBA" id="ARBA00022842"/>
    </source>
</evidence>
<dbReference type="GO" id="GO:0050532">
    <property type="term" value="F:2-phosphosulfolactate phosphatase activity"/>
    <property type="evidence" value="ECO:0007669"/>
    <property type="project" value="UniProtKB-EC"/>
</dbReference>
<dbReference type="InterPro" id="IPR005238">
    <property type="entry name" value="ComB-like"/>
</dbReference>
<dbReference type="AlphaFoldDB" id="T0YM81"/>
<feature type="non-terminal residue" evidence="7">
    <location>
        <position position="207"/>
    </location>
</feature>
<comment type="catalytic activity">
    <reaction evidence="6">
        <text>(2R)-O-phospho-3-sulfolactate + H2O = (2R)-3-sulfolactate + phosphate</text>
        <dbReference type="Rhea" id="RHEA:23416"/>
        <dbReference type="ChEBI" id="CHEBI:15377"/>
        <dbReference type="ChEBI" id="CHEBI:15597"/>
        <dbReference type="ChEBI" id="CHEBI:43474"/>
        <dbReference type="ChEBI" id="CHEBI:58738"/>
        <dbReference type="EC" id="3.1.3.71"/>
    </reaction>
</comment>
<keyword evidence="5" id="KW-0460">Magnesium</keyword>
<sequence>MEESNLKTEILEGRKFGGTPEGIAILVDVFRSTSSIPILLARGAEYIIPTKTVKEARELKKKIPDALLVGERYGFKIRKFDYGNTPAMIWTKDLAHKVIIFTSTNGTMVLKKITGAKAVYTSSFINHSATCEKVKDAEKVQIFVSGRPDGKAEEDEIYANFLAAQLQGKDVDPAKVMDKVEKCSGARRLKIMGFTEDIEASLRLNSV</sequence>
<reference evidence="7" key="1">
    <citation type="submission" date="2013-08" db="EMBL/GenBank/DDBJ databases">
        <authorList>
            <person name="Mendez C."/>
            <person name="Richter M."/>
            <person name="Ferrer M."/>
            <person name="Sanchez J."/>
        </authorList>
    </citation>
    <scope>NUCLEOTIDE SEQUENCE</scope>
</reference>
<evidence type="ECO:0000313" key="7">
    <source>
        <dbReference type="EMBL" id="EQD36531.1"/>
    </source>
</evidence>
<dbReference type="PANTHER" id="PTHR37311">
    <property type="entry name" value="2-PHOSPHOSULFOLACTATE PHOSPHATASE-RELATED"/>
    <property type="match status" value="1"/>
</dbReference>
<dbReference type="PANTHER" id="PTHR37311:SF1">
    <property type="entry name" value="2-PHOSPHOSULFOLACTATE PHOSPHATASE-RELATED"/>
    <property type="match status" value="1"/>
</dbReference>
<gene>
    <name evidence="7" type="ORF">B1B_16478</name>
</gene>
<dbReference type="InterPro" id="IPR036702">
    <property type="entry name" value="ComB-like_sf"/>
</dbReference>